<dbReference type="EMBL" id="AMZH03026997">
    <property type="protein sequence ID" value="RRT34351.1"/>
    <property type="molecule type" value="Genomic_DNA"/>
</dbReference>
<name>A0A426X4E7_ENSVE</name>
<gene>
    <name evidence="1" type="ORF">B296_00056489</name>
</gene>
<organism evidence="1 2">
    <name type="scientific">Ensete ventricosum</name>
    <name type="common">Abyssinian banana</name>
    <name type="synonym">Musa ensete</name>
    <dbReference type="NCBI Taxonomy" id="4639"/>
    <lineage>
        <taxon>Eukaryota</taxon>
        <taxon>Viridiplantae</taxon>
        <taxon>Streptophyta</taxon>
        <taxon>Embryophyta</taxon>
        <taxon>Tracheophyta</taxon>
        <taxon>Spermatophyta</taxon>
        <taxon>Magnoliopsida</taxon>
        <taxon>Liliopsida</taxon>
        <taxon>Zingiberales</taxon>
        <taxon>Musaceae</taxon>
        <taxon>Ensete</taxon>
    </lineage>
</organism>
<proteinExistence type="predicted"/>
<sequence length="131" mass="14307">MHVASSRRIKYGGLTRRVHDGISVQLRQTGSWYGRTNDESTTRAGSGCKEHGHVKLTIGGSDLLAGIGPVVGPDVHRSEEKLAEDSHAWVIVERNDSRLREAKDPNLQNAVKHLVSGGRIRNPMHSLGAKI</sequence>
<accession>A0A426X4E7</accession>
<comment type="caution">
    <text evidence="1">The sequence shown here is derived from an EMBL/GenBank/DDBJ whole genome shotgun (WGS) entry which is preliminary data.</text>
</comment>
<evidence type="ECO:0000313" key="1">
    <source>
        <dbReference type="EMBL" id="RRT34351.1"/>
    </source>
</evidence>
<protein>
    <submittedName>
        <fullName evidence="1">Uncharacterized protein</fullName>
    </submittedName>
</protein>
<dbReference type="Proteomes" id="UP000287651">
    <property type="component" value="Unassembled WGS sequence"/>
</dbReference>
<dbReference type="AlphaFoldDB" id="A0A426X4E7"/>
<reference evidence="1 2" key="1">
    <citation type="journal article" date="2014" name="Agronomy (Basel)">
        <title>A Draft Genome Sequence for Ensete ventricosum, the Drought-Tolerant Tree Against Hunger.</title>
        <authorList>
            <person name="Harrison J."/>
            <person name="Moore K.A."/>
            <person name="Paszkiewicz K."/>
            <person name="Jones T."/>
            <person name="Grant M."/>
            <person name="Ambacheew D."/>
            <person name="Muzemil S."/>
            <person name="Studholme D.J."/>
        </authorList>
    </citation>
    <scope>NUCLEOTIDE SEQUENCE [LARGE SCALE GENOMIC DNA]</scope>
</reference>
<evidence type="ECO:0000313" key="2">
    <source>
        <dbReference type="Proteomes" id="UP000287651"/>
    </source>
</evidence>